<name>A0A1Y2E2G8_9PEZI</name>
<proteinExistence type="predicted"/>
<evidence type="ECO:0000313" key="1">
    <source>
        <dbReference type="EMBL" id="ORY65065.1"/>
    </source>
</evidence>
<dbReference type="Proteomes" id="UP000193689">
    <property type="component" value="Unassembled WGS sequence"/>
</dbReference>
<dbReference type="AlphaFoldDB" id="A0A1Y2E2G8"/>
<dbReference type="RefSeq" id="XP_040716217.1">
    <property type="nucleotide sequence ID" value="XM_040862955.1"/>
</dbReference>
<comment type="caution">
    <text evidence="1">The sequence shown here is derived from an EMBL/GenBank/DDBJ whole genome shotgun (WGS) entry which is preliminary data.</text>
</comment>
<reference evidence="1 2" key="1">
    <citation type="submission" date="2016-07" db="EMBL/GenBank/DDBJ databases">
        <title>Pervasive Adenine N6-methylation of Active Genes in Fungi.</title>
        <authorList>
            <consortium name="DOE Joint Genome Institute"/>
            <person name="Mondo S.J."/>
            <person name="Dannebaum R.O."/>
            <person name="Kuo R.C."/>
            <person name="Labutti K."/>
            <person name="Haridas S."/>
            <person name="Kuo A."/>
            <person name="Salamov A."/>
            <person name="Ahrendt S.R."/>
            <person name="Lipzen A."/>
            <person name="Sullivan W."/>
            <person name="Andreopoulos W.B."/>
            <person name="Clum A."/>
            <person name="Lindquist E."/>
            <person name="Daum C."/>
            <person name="Ramamoorthy G.K."/>
            <person name="Gryganskyi A."/>
            <person name="Culley D."/>
            <person name="Magnuson J.K."/>
            <person name="James T.Y."/>
            <person name="O'Malley M.A."/>
            <person name="Stajich J.E."/>
            <person name="Spatafora J.W."/>
            <person name="Visel A."/>
            <person name="Grigoriev I.V."/>
        </authorList>
    </citation>
    <scope>NUCLEOTIDE SEQUENCE [LARGE SCALE GENOMIC DNA]</scope>
    <source>
        <strain evidence="1 2">CBS 129021</strain>
    </source>
</reference>
<evidence type="ECO:0000313" key="2">
    <source>
        <dbReference type="Proteomes" id="UP000193689"/>
    </source>
</evidence>
<protein>
    <submittedName>
        <fullName evidence="1">Uncharacterized protein</fullName>
    </submittedName>
</protein>
<gene>
    <name evidence="1" type="ORF">BCR38DRAFT_474038</name>
</gene>
<organism evidence="1 2">
    <name type="scientific">Pseudomassariella vexata</name>
    <dbReference type="NCBI Taxonomy" id="1141098"/>
    <lineage>
        <taxon>Eukaryota</taxon>
        <taxon>Fungi</taxon>
        <taxon>Dikarya</taxon>
        <taxon>Ascomycota</taxon>
        <taxon>Pezizomycotina</taxon>
        <taxon>Sordariomycetes</taxon>
        <taxon>Xylariomycetidae</taxon>
        <taxon>Amphisphaeriales</taxon>
        <taxon>Pseudomassariaceae</taxon>
        <taxon>Pseudomassariella</taxon>
    </lineage>
</organism>
<dbReference type="InParanoid" id="A0A1Y2E2G8"/>
<keyword evidence="2" id="KW-1185">Reference proteome</keyword>
<dbReference type="GeneID" id="63779167"/>
<accession>A0A1Y2E2G8</accession>
<sequence>MIVPVFEDFAIGIRGPPSSDKTQLANQLTAVLRQLVTNDVLVSLGCYAVASGVVSKMLDRDNVDAHHVEKVLEWLNDRPRGSFNHPCDLLLDPDCTQWELDGSAVAEVARMIKLRVEAAFHFRASQTIDGPYIKKNSPWPGIQKLVCRFKIVEGFLILANQNGTKQTRGVPELYQRRFAQA</sequence>
<dbReference type="EMBL" id="MCFJ01000006">
    <property type="protein sequence ID" value="ORY65065.1"/>
    <property type="molecule type" value="Genomic_DNA"/>
</dbReference>